<dbReference type="AlphaFoldDB" id="A0AA86NCZ4"/>
<reference evidence="2" key="1">
    <citation type="submission" date="2023-06" db="EMBL/GenBank/DDBJ databases">
        <authorList>
            <person name="Kurt Z."/>
        </authorList>
    </citation>
    <scope>NUCLEOTIDE SEQUENCE</scope>
</reference>
<feature type="coiled-coil region" evidence="1">
    <location>
        <begin position="24"/>
        <end position="68"/>
    </location>
</feature>
<keyword evidence="4" id="KW-1185">Reference proteome</keyword>
<reference evidence="3 4" key="2">
    <citation type="submission" date="2024-07" db="EMBL/GenBank/DDBJ databases">
        <authorList>
            <person name="Akdeniz Z."/>
        </authorList>
    </citation>
    <scope>NUCLEOTIDE SEQUENCE [LARGE SCALE GENOMIC DNA]</scope>
</reference>
<feature type="coiled-coil region" evidence="1">
    <location>
        <begin position="149"/>
        <end position="183"/>
    </location>
</feature>
<dbReference type="Proteomes" id="UP001642409">
    <property type="component" value="Unassembled WGS sequence"/>
</dbReference>
<comment type="caution">
    <text evidence="2">The sequence shown here is derived from an EMBL/GenBank/DDBJ whole genome shotgun (WGS) entry which is preliminary data.</text>
</comment>
<dbReference type="EMBL" id="CATOUU010000114">
    <property type="protein sequence ID" value="CAI9916893.1"/>
    <property type="molecule type" value="Genomic_DNA"/>
</dbReference>
<evidence type="ECO:0000313" key="2">
    <source>
        <dbReference type="EMBL" id="CAI9916893.1"/>
    </source>
</evidence>
<protein>
    <submittedName>
        <fullName evidence="2">Uncharacterized protein</fullName>
    </submittedName>
</protein>
<evidence type="ECO:0000256" key="1">
    <source>
        <dbReference type="SAM" id="Coils"/>
    </source>
</evidence>
<gene>
    <name evidence="2" type="ORF">HINF_LOCUS4538</name>
    <name evidence="3" type="ORF">HINF_LOCUS77733</name>
</gene>
<accession>A0AA86NCZ4</accession>
<dbReference type="EMBL" id="CAXDID020000780">
    <property type="protein sequence ID" value="CAL6113920.1"/>
    <property type="molecule type" value="Genomic_DNA"/>
</dbReference>
<keyword evidence="1" id="KW-0175">Coiled coil</keyword>
<proteinExistence type="predicted"/>
<evidence type="ECO:0000313" key="3">
    <source>
        <dbReference type="EMBL" id="CAL6113920.1"/>
    </source>
</evidence>
<organism evidence="2">
    <name type="scientific">Hexamita inflata</name>
    <dbReference type="NCBI Taxonomy" id="28002"/>
    <lineage>
        <taxon>Eukaryota</taxon>
        <taxon>Metamonada</taxon>
        <taxon>Diplomonadida</taxon>
        <taxon>Hexamitidae</taxon>
        <taxon>Hexamitinae</taxon>
        <taxon>Hexamita</taxon>
    </lineage>
</organism>
<name>A0AA86NCZ4_9EUKA</name>
<evidence type="ECO:0000313" key="4">
    <source>
        <dbReference type="Proteomes" id="UP001642409"/>
    </source>
</evidence>
<sequence>MTELDSVIQQGDWYNIPNIIIETLSQYSKKIAQFEIRLAQQEEEIRYLKKQAAESVTLKAQLQELQHSQSKLARTSDLDNLKHELVMKTTEPTREYLEEVKSYLQRQLNPDFFRPAIQAELRTIQKQITSEFTSINQTITDKPSFAQVNAVLTEKLTEFQQQNQNLTLKLQQILKNKADLTKVNEILITKADAVQVKNALQQFITKGEIREINAETNTSQQIQAQKQVMELQIMNQCLQSQVNEVQLLLNSGNKQLLQKINEIQLNTQANTVQIAQQSIQAAKQLKIIKISRSKQLRNQSQSYIALNHLRKQNRMQKQKIEVKYVQMHLIDIFQINLKFHDTKCCQK</sequence>